<proteinExistence type="predicted"/>
<evidence type="ECO:0000259" key="2">
    <source>
        <dbReference type="Pfam" id="PF07879"/>
    </source>
</evidence>
<dbReference type="OrthoDB" id="9795345at2"/>
<dbReference type="NCBIfam" id="TIGR01848">
    <property type="entry name" value="PHA_reg_PhaR"/>
    <property type="match status" value="1"/>
</dbReference>
<organism evidence="3 4">
    <name type="scientific">Thiothrix eikelboomii</name>
    <dbReference type="NCBI Taxonomy" id="92487"/>
    <lineage>
        <taxon>Bacteria</taxon>
        <taxon>Pseudomonadati</taxon>
        <taxon>Pseudomonadota</taxon>
        <taxon>Gammaproteobacteria</taxon>
        <taxon>Thiotrichales</taxon>
        <taxon>Thiotrichaceae</taxon>
        <taxon>Thiothrix</taxon>
    </lineage>
</organism>
<dbReference type="InterPro" id="IPR012909">
    <property type="entry name" value="PHA_DNA-bd_N"/>
</dbReference>
<evidence type="ECO:0000313" key="3">
    <source>
        <dbReference type="EMBL" id="SKA67827.1"/>
    </source>
</evidence>
<dbReference type="InterPro" id="IPR007897">
    <property type="entry name" value="PHB_accumulat"/>
</dbReference>
<evidence type="ECO:0000313" key="4">
    <source>
        <dbReference type="Proteomes" id="UP000190460"/>
    </source>
</evidence>
<dbReference type="Pfam" id="PF07879">
    <property type="entry name" value="PHB_acc_N"/>
    <property type="match status" value="1"/>
</dbReference>
<keyword evidence="4" id="KW-1185">Reference proteome</keyword>
<feature type="domain" description="PHB accumulation regulatory" evidence="1">
    <location>
        <begin position="70"/>
        <end position="107"/>
    </location>
</feature>
<sequence length="152" mass="17759">MTDIRIIKKYPNRRLYDTHQSCYITLADVRELVMQEIPFQVVDRQTSEDITRSILLQIIMEQESGGKPLFSSDLLSKFIRNYGVTTQQGFSSFMEQSMQLFNNQQQAISEQMHRALAGTPLDNWLKLSEQNLQAWNKMQQDILKSISPNKRD</sequence>
<dbReference type="AlphaFoldDB" id="A0A1T4VSA4"/>
<dbReference type="EMBL" id="FUYB01000001">
    <property type="protein sequence ID" value="SKA67827.1"/>
    <property type="molecule type" value="Genomic_DNA"/>
</dbReference>
<dbReference type="GO" id="GO:0006355">
    <property type="term" value="P:regulation of DNA-templated transcription"/>
    <property type="evidence" value="ECO:0007669"/>
    <property type="project" value="InterPro"/>
</dbReference>
<accession>A0A1T4VSA4</accession>
<gene>
    <name evidence="3" type="ORF">SAMN02745130_00141</name>
</gene>
<protein>
    <submittedName>
        <fullName evidence="3">Polyhydroxyalkanoate synthesis repressor PhaR</fullName>
    </submittedName>
</protein>
<dbReference type="Proteomes" id="UP000190460">
    <property type="component" value="Unassembled WGS sequence"/>
</dbReference>
<feature type="domain" description="PHA accumulation regulator DNA-binding N-terminal" evidence="2">
    <location>
        <begin position="6"/>
        <end position="65"/>
    </location>
</feature>
<name>A0A1T4VSA4_9GAMM</name>
<evidence type="ECO:0000259" key="1">
    <source>
        <dbReference type="Pfam" id="PF05233"/>
    </source>
</evidence>
<dbReference type="Pfam" id="PF05233">
    <property type="entry name" value="PHB_acc"/>
    <property type="match status" value="1"/>
</dbReference>
<dbReference type="RefSeq" id="WP_078920652.1">
    <property type="nucleotide sequence ID" value="NZ_FUYB01000001.1"/>
</dbReference>
<dbReference type="STRING" id="92487.SAMN02745130_00141"/>
<reference evidence="3 4" key="1">
    <citation type="submission" date="2017-02" db="EMBL/GenBank/DDBJ databases">
        <authorList>
            <person name="Peterson S.W."/>
        </authorList>
    </citation>
    <scope>NUCLEOTIDE SEQUENCE [LARGE SCALE GENOMIC DNA]</scope>
    <source>
        <strain evidence="3 4">ATCC 49788</strain>
    </source>
</reference>
<dbReference type="InterPro" id="IPR010134">
    <property type="entry name" value="PHA_reg_PhaR"/>
</dbReference>